<dbReference type="Gene3D" id="1.25.40.20">
    <property type="entry name" value="Ankyrin repeat-containing domain"/>
    <property type="match status" value="1"/>
</dbReference>
<dbReference type="PANTHER" id="PTHR24198">
    <property type="entry name" value="ANKYRIN REPEAT AND PROTEIN KINASE DOMAIN-CONTAINING PROTEIN"/>
    <property type="match status" value="1"/>
</dbReference>
<keyword evidence="2 3" id="KW-0040">ANK repeat</keyword>
<dbReference type="Pfam" id="PF13857">
    <property type="entry name" value="Ank_5"/>
    <property type="match status" value="1"/>
</dbReference>
<feature type="repeat" description="ANK" evidence="3">
    <location>
        <begin position="193"/>
        <end position="225"/>
    </location>
</feature>
<dbReference type="InterPro" id="IPR036770">
    <property type="entry name" value="Ankyrin_rpt-contain_sf"/>
</dbReference>
<accession>A0A395UU95</accession>
<protein>
    <submittedName>
        <fullName evidence="5">Uncharacterized protein</fullName>
    </submittedName>
</protein>
<evidence type="ECO:0000313" key="6">
    <source>
        <dbReference type="Proteomes" id="UP000266497"/>
    </source>
</evidence>
<dbReference type="PROSITE" id="PS51257">
    <property type="entry name" value="PROKAR_LIPOPROTEIN"/>
    <property type="match status" value="1"/>
</dbReference>
<dbReference type="AlphaFoldDB" id="A0A395UU95"/>
<dbReference type="PROSITE" id="PS50088">
    <property type="entry name" value="ANK_REPEAT"/>
    <property type="match status" value="2"/>
</dbReference>
<reference evidence="5 6" key="1">
    <citation type="submission" date="2018-08" db="EMBL/GenBank/DDBJ databases">
        <title>A genome reference for cultivated species of the human gut microbiota.</title>
        <authorList>
            <person name="Zou Y."/>
            <person name="Xue W."/>
            <person name="Luo G."/>
        </authorList>
    </citation>
    <scope>NUCLEOTIDE SEQUENCE [LARGE SCALE GENOMIC DNA]</scope>
    <source>
        <strain evidence="5 6">AF25-30LB</strain>
    </source>
</reference>
<proteinExistence type="predicted"/>
<feature type="region of interest" description="Disordered" evidence="4">
    <location>
        <begin position="273"/>
        <end position="301"/>
    </location>
</feature>
<evidence type="ECO:0000256" key="4">
    <source>
        <dbReference type="SAM" id="MobiDB-lite"/>
    </source>
</evidence>
<dbReference type="Proteomes" id="UP000266497">
    <property type="component" value="Unassembled WGS sequence"/>
</dbReference>
<evidence type="ECO:0000256" key="2">
    <source>
        <dbReference type="ARBA" id="ARBA00023043"/>
    </source>
</evidence>
<feature type="compositionally biased region" description="Polar residues" evidence="4">
    <location>
        <begin position="278"/>
        <end position="289"/>
    </location>
</feature>
<feature type="repeat" description="ANK" evidence="3">
    <location>
        <begin position="73"/>
        <end position="105"/>
    </location>
</feature>
<keyword evidence="1" id="KW-0677">Repeat</keyword>
<name>A0A395UU95_PHOVU</name>
<dbReference type="Pfam" id="PF12796">
    <property type="entry name" value="Ank_2"/>
    <property type="match status" value="1"/>
</dbReference>
<sequence length="301" mass="34735">MTFKQRFMKSLIIYCIFFMFTSCNMNKSKYMPEKYFSRGAELSMAENIYYGNKSEIKEMVNNGRVDINTPGKYGFTYLMYAIYIQKYDMAKLLLKLGADPNLLSFVNHPVKGNNPDYIQREEGTFRLMPLSFVCGHPDWDIKYIKLLIEYGADVNATIPFTPIHELIVGGAGDMERIKYLMKHGLDLNVPDNLGDTPIITAAIVRDLDLVEYFLDYGANPKQINKDGVSLGYKLQQQIERKLGTPEYLTHAEEIIERLKKMGIKFPVTKSKRVEEDSTSISNDNNMNQGKTDENKTEWKWM</sequence>
<dbReference type="InterPro" id="IPR002110">
    <property type="entry name" value="Ankyrin_rpt"/>
</dbReference>
<dbReference type="PANTHER" id="PTHR24198:SF165">
    <property type="entry name" value="ANKYRIN REPEAT-CONTAINING PROTEIN-RELATED"/>
    <property type="match status" value="1"/>
</dbReference>
<gene>
    <name evidence="5" type="ORF">DWY53_06475</name>
</gene>
<dbReference type="PROSITE" id="PS50297">
    <property type="entry name" value="ANK_REP_REGION"/>
    <property type="match status" value="1"/>
</dbReference>
<dbReference type="SUPFAM" id="SSF48403">
    <property type="entry name" value="Ankyrin repeat"/>
    <property type="match status" value="1"/>
</dbReference>
<dbReference type="SMART" id="SM00248">
    <property type="entry name" value="ANK"/>
    <property type="match status" value="4"/>
</dbReference>
<organism evidence="5 6">
    <name type="scientific">Phocaeicola vulgatus</name>
    <name type="common">Bacteroides vulgatus</name>
    <dbReference type="NCBI Taxonomy" id="821"/>
    <lineage>
        <taxon>Bacteria</taxon>
        <taxon>Pseudomonadati</taxon>
        <taxon>Bacteroidota</taxon>
        <taxon>Bacteroidia</taxon>
        <taxon>Bacteroidales</taxon>
        <taxon>Bacteroidaceae</taxon>
        <taxon>Phocaeicola</taxon>
    </lineage>
</organism>
<evidence type="ECO:0000313" key="5">
    <source>
        <dbReference type="EMBL" id="RGR41547.1"/>
    </source>
</evidence>
<evidence type="ECO:0000256" key="1">
    <source>
        <dbReference type="ARBA" id="ARBA00022737"/>
    </source>
</evidence>
<evidence type="ECO:0000256" key="3">
    <source>
        <dbReference type="PROSITE-ProRule" id="PRU00023"/>
    </source>
</evidence>
<feature type="compositionally biased region" description="Basic and acidic residues" evidence="4">
    <location>
        <begin position="290"/>
        <end position="301"/>
    </location>
</feature>
<comment type="caution">
    <text evidence="5">The sequence shown here is derived from an EMBL/GenBank/DDBJ whole genome shotgun (WGS) entry which is preliminary data.</text>
</comment>
<dbReference type="EMBL" id="QRUD01000014">
    <property type="protein sequence ID" value="RGR41547.1"/>
    <property type="molecule type" value="Genomic_DNA"/>
</dbReference>